<accession>A0ABR5IUZ3</accession>
<sequence>AEISARLAAIPPSALRRAGLLDALLNLADGLDGTGPAAGTAHEQPPANGTGHTDDTADLADMAVDDLVRMALGGDRD</sequence>
<proteinExistence type="predicted"/>
<evidence type="ECO:0000313" key="3">
    <source>
        <dbReference type="Proteomes" id="UP000037020"/>
    </source>
</evidence>
<dbReference type="Proteomes" id="UP000037020">
    <property type="component" value="Unassembled WGS sequence"/>
</dbReference>
<organism evidence="2 3">
    <name type="scientific">Streptomyces varsoviensis</name>
    <dbReference type="NCBI Taxonomy" id="67373"/>
    <lineage>
        <taxon>Bacteria</taxon>
        <taxon>Bacillati</taxon>
        <taxon>Actinomycetota</taxon>
        <taxon>Actinomycetes</taxon>
        <taxon>Kitasatosporales</taxon>
        <taxon>Streptomycetaceae</taxon>
        <taxon>Streptomyces</taxon>
    </lineage>
</organism>
<gene>
    <name evidence="2" type="ORF">ADK38_39290</name>
</gene>
<dbReference type="EMBL" id="LGUT01003724">
    <property type="protein sequence ID" value="KOG78881.1"/>
    <property type="molecule type" value="Genomic_DNA"/>
</dbReference>
<name>A0ABR5IUZ3_9ACTN</name>
<comment type="caution">
    <text evidence="2">The sequence shown here is derived from an EMBL/GenBank/DDBJ whole genome shotgun (WGS) entry which is preliminary data.</text>
</comment>
<keyword evidence="3" id="KW-1185">Reference proteome</keyword>
<protein>
    <submittedName>
        <fullName evidence="2">Uncharacterized protein</fullName>
    </submittedName>
</protein>
<evidence type="ECO:0000313" key="2">
    <source>
        <dbReference type="EMBL" id="KOG78881.1"/>
    </source>
</evidence>
<feature type="non-terminal residue" evidence="2">
    <location>
        <position position="1"/>
    </location>
</feature>
<evidence type="ECO:0000256" key="1">
    <source>
        <dbReference type="SAM" id="MobiDB-lite"/>
    </source>
</evidence>
<reference evidence="2 3" key="1">
    <citation type="submission" date="2015-07" db="EMBL/GenBank/DDBJ databases">
        <authorList>
            <person name="Ju K.-S."/>
            <person name="Doroghazi J.R."/>
            <person name="Metcalf W.W."/>
        </authorList>
    </citation>
    <scope>NUCLEOTIDE SEQUENCE [LARGE SCALE GENOMIC DNA]</scope>
    <source>
        <strain evidence="2 3">NRRL B-3589</strain>
    </source>
</reference>
<feature type="region of interest" description="Disordered" evidence="1">
    <location>
        <begin position="32"/>
        <end position="57"/>
    </location>
</feature>